<reference evidence="1" key="1">
    <citation type="submission" date="2021-05" db="EMBL/GenBank/DDBJ databases">
        <authorList>
            <person name="Alioto T."/>
            <person name="Alioto T."/>
            <person name="Gomez Garrido J."/>
        </authorList>
    </citation>
    <scope>NUCLEOTIDE SEQUENCE</scope>
</reference>
<sequence>MPRRRKFPTVSPISSSRDGRATRILTSSTGGSAKSSTVIIIGSRVRIVIRSSKKPQIANTIIASESLRGVRRDSRTTMAAGDSQLTTNNDFFFCEKKNCS</sequence>
<accession>A0A8D8KP18</accession>
<protein>
    <submittedName>
        <fullName evidence="1">(northern house mosquito) hypothetical protein</fullName>
    </submittedName>
</protein>
<name>A0A8D8KP18_CULPI</name>
<dbReference type="EMBL" id="HBUE01331542">
    <property type="protein sequence ID" value="CAG6593563.1"/>
    <property type="molecule type" value="Transcribed_RNA"/>
</dbReference>
<proteinExistence type="predicted"/>
<organism evidence="1">
    <name type="scientific">Culex pipiens</name>
    <name type="common">House mosquito</name>
    <dbReference type="NCBI Taxonomy" id="7175"/>
    <lineage>
        <taxon>Eukaryota</taxon>
        <taxon>Metazoa</taxon>
        <taxon>Ecdysozoa</taxon>
        <taxon>Arthropoda</taxon>
        <taxon>Hexapoda</taxon>
        <taxon>Insecta</taxon>
        <taxon>Pterygota</taxon>
        <taxon>Neoptera</taxon>
        <taxon>Endopterygota</taxon>
        <taxon>Diptera</taxon>
        <taxon>Nematocera</taxon>
        <taxon>Culicoidea</taxon>
        <taxon>Culicidae</taxon>
        <taxon>Culicinae</taxon>
        <taxon>Culicini</taxon>
        <taxon>Culex</taxon>
        <taxon>Culex</taxon>
    </lineage>
</organism>
<dbReference type="AlphaFoldDB" id="A0A8D8KP18"/>
<evidence type="ECO:0000313" key="1">
    <source>
        <dbReference type="EMBL" id="CAG6593563.1"/>
    </source>
</evidence>
<dbReference type="EMBL" id="HBUE01224832">
    <property type="protein sequence ID" value="CAG6541490.1"/>
    <property type="molecule type" value="Transcribed_RNA"/>
</dbReference>